<sequence>MRLEPAAFGRRAFVLPHLFEDMQTAAGVARLSIANRIFLVGAIPILVATIIGIASVFLLNQADDGRRGALVVSSVYRNVVAAMSSRDAYVEAQPSDRGRHMAAFEASFVGAYKGLNTLGQTVDELAATDAIASTTASLQRYRAAMGELGVATEKNDKLVADMNKRLATLIDYTDEARARQHASNMDVVTTLKERDESLRRAQDLTVAAEAARASMADLALERAAIGSSGLLAERAATFETVRLDNAVNRYAEKLEAAGLRDEASAFRGTYRSFLSGGGHEALLGWVDRRLKIDGTAVRALHDQLGELLAYTVQANETEQATQNIAIETLKLGQSMSRAVATRSIPGIETVIGDSRDLGDEIAALPISPLIQTEMLDALNLWREALVVMKDRLAEQNAVLMRMNETAGIMIFEVSSLNNSLSRDADEVSERVRLILIGGAAIALLAASICGILVARSITKPLKRLERGMIDRAANPNAGPLVDSGRRDEIGLMARATNYFLAELGKRESALTSAKEHTEKTLEELKKTQSELIQAEKLASLGQLVAGVAHEINTPLGVALTTATVVGEEARHFRDEVAGGRVTREAFDSFVERMNEGARLINANLERSAHLVQSFKQVAADQASGERRSFRMDAFADELFTSLGPMNKRAGHQISVECDPGLEMVSYPGALAQVLTNLLSNAYVHAFAGREGGQVAVRITSRGPGWVRVQFSDNGRGIPPRDRPRIFDPFFTTGRGSGSTGLGLHIVFNLVTATLGGTIEVDSQPGRGTRFVIDLPTEAPEPQPPFDEAA</sequence>
<proteinExistence type="predicted"/>
<gene>
    <name evidence="1" type="ORF">OXU80_09690</name>
</gene>
<dbReference type="Proteomes" id="UP001163223">
    <property type="component" value="Chromosome"/>
</dbReference>
<organism evidence="1 2">
    <name type="scientific">Antarcticirhabdus aurantiaca</name>
    <dbReference type="NCBI Taxonomy" id="2606717"/>
    <lineage>
        <taxon>Bacteria</taxon>
        <taxon>Pseudomonadati</taxon>
        <taxon>Pseudomonadota</taxon>
        <taxon>Alphaproteobacteria</taxon>
        <taxon>Hyphomicrobiales</taxon>
        <taxon>Aurantimonadaceae</taxon>
        <taxon>Antarcticirhabdus</taxon>
    </lineage>
</organism>
<name>A0ACD4NUT1_9HYPH</name>
<protein>
    <submittedName>
        <fullName evidence="1">ATP-binding protein</fullName>
    </submittedName>
</protein>
<evidence type="ECO:0000313" key="2">
    <source>
        <dbReference type="Proteomes" id="UP001163223"/>
    </source>
</evidence>
<dbReference type="EMBL" id="CP113520">
    <property type="protein sequence ID" value="WAJ30446.1"/>
    <property type="molecule type" value="Genomic_DNA"/>
</dbReference>
<reference evidence="1" key="1">
    <citation type="submission" date="2022-11" db="EMBL/GenBank/DDBJ databases">
        <title>beta-Carotene-producing bacterium, Jeongeuplla avenae sp. nov., alleviates the salt stress of Arabidopsis seedlings.</title>
        <authorList>
            <person name="Jiang L."/>
            <person name="Lee J."/>
        </authorList>
    </citation>
    <scope>NUCLEOTIDE SEQUENCE</scope>
    <source>
        <strain evidence="1">DY_R2A_6</strain>
    </source>
</reference>
<keyword evidence="2" id="KW-1185">Reference proteome</keyword>
<evidence type="ECO:0000313" key="1">
    <source>
        <dbReference type="EMBL" id="WAJ30446.1"/>
    </source>
</evidence>
<keyword evidence="1" id="KW-0067">ATP-binding</keyword>
<keyword evidence="1" id="KW-0547">Nucleotide-binding</keyword>
<accession>A0ACD4NUT1</accession>